<comment type="caution">
    <text evidence="2">The sequence shown here is derived from an EMBL/GenBank/DDBJ whole genome shotgun (WGS) entry which is preliminary data.</text>
</comment>
<feature type="region of interest" description="Disordered" evidence="1">
    <location>
        <begin position="1"/>
        <end position="84"/>
    </location>
</feature>
<keyword evidence="3" id="KW-1185">Reference proteome</keyword>
<accession>A0AAN6SQU9</accession>
<protein>
    <recommendedName>
        <fullName evidence="4">Mating-type switching protein swi10</fullName>
    </recommendedName>
</protein>
<name>A0AAN6SQU9_9PEZI</name>
<dbReference type="AlphaFoldDB" id="A0AAN6SQU9"/>
<evidence type="ECO:0000313" key="2">
    <source>
        <dbReference type="EMBL" id="KAK4039232.1"/>
    </source>
</evidence>
<feature type="region of interest" description="Disordered" evidence="1">
    <location>
        <begin position="254"/>
        <end position="275"/>
    </location>
</feature>
<sequence length="368" mass="41346">MEQRKEGLLATSPGRGPRLRRKLQKCIPRQQTNIVSWVGSSNPAATPETRDPTDNKPTSRTPPRPSPPLRDNRRTLREGRFYQHDPTLETLELLKPQTYVVPEFSHLIPNPQPQAPSSGSESTNPPTPRMRRRAKTPIFSAGQLEDMPRPTNTLGRTSSVDLIAEQYRAVLESQRCSVYSDDSEEPALSPRDSDTDEPPVTLRRRRSSGYLQNEAPLGEYSTTRMVELPNPSPTSDDGTLVSFQDEGTVYFKPLSFSPEPPEESPGSRIPLSRQTSAEDNVSLQICLDLLTRELSSAIAGRPCPSPKDTSALQIWAMIEAYERLRDQMAELSHSNEQARSMEMMFDMWLRALYSIHDTMAAGAREEKE</sequence>
<feature type="region of interest" description="Disordered" evidence="1">
    <location>
        <begin position="176"/>
        <end position="208"/>
    </location>
</feature>
<feature type="compositionally biased region" description="Polar residues" evidence="1">
    <location>
        <begin position="115"/>
        <end position="124"/>
    </location>
</feature>
<evidence type="ECO:0008006" key="4">
    <source>
        <dbReference type="Google" id="ProtNLM"/>
    </source>
</evidence>
<proteinExistence type="predicted"/>
<feature type="region of interest" description="Disordered" evidence="1">
    <location>
        <begin position="106"/>
        <end position="132"/>
    </location>
</feature>
<dbReference type="Proteomes" id="UP001303115">
    <property type="component" value="Unassembled WGS sequence"/>
</dbReference>
<feature type="compositionally biased region" description="Polar residues" evidence="1">
    <location>
        <begin position="29"/>
        <end position="44"/>
    </location>
</feature>
<evidence type="ECO:0000256" key="1">
    <source>
        <dbReference type="SAM" id="MobiDB-lite"/>
    </source>
</evidence>
<gene>
    <name evidence="2" type="ORF">C8A01DRAFT_47256</name>
</gene>
<evidence type="ECO:0000313" key="3">
    <source>
        <dbReference type="Proteomes" id="UP001303115"/>
    </source>
</evidence>
<dbReference type="EMBL" id="MU854406">
    <property type="protein sequence ID" value="KAK4039232.1"/>
    <property type="molecule type" value="Genomic_DNA"/>
</dbReference>
<reference evidence="3" key="1">
    <citation type="journal article" date="2023" name="Mol. Phylogenet. Evol.">
        <title>Genome-scale phylogeny and comparative genomics of the fungal order Sordariales.</title>
        <authorList>
            <person name="Hensen N."/>
            <person name="Bonometti L."/>
            <person name="Westerberg I."/>
            <person name="Brannstrom I.O."/>
            <person name="Guillou S."/>
            <person name="Cros-Aarteil S."/>
            <person name="Calhoun S."/>
            <person name="Haridas S."/>
            <person name="Kuo A."/>
            <person name="Mondo S."/>
            <person name="Pangilinan J."/>
            <person name="Riley R."/>
            <person name="LaButti K."/>
            <person name="Andreopoulos B."/>
            <person name="Lipzen A."/>
            <person name="Chen C."/>
            <person name="Yan M."/>
            <person name="Daum C."/>
            <person name="Ng V."/>
            <person name="Clum A."/>
            <person name="Steindorff A."/>
            <person name="Ohm R.A."/>
            <person name="Martin F."/>
            <person name="Silar P."/>
            <person name="Natvig D.O."/>
            <person name="Lalanne C."/>
            <person name="Gautier V."/>
            <person name="Ament-Velasquez S.L."/>
            <person name="Kruys A."/>
            <person name="Hutchinson M.I."/>
            <person name="Powell A.J."/>
            <person name="Barry K."/>
            <person name="Miller A.N."/>
            <person name="Grigoriev I.V."/>
            <person name="Debuchy R."/>
            <person name="Gladieux P."/>
            <person name="Hiltunen Thoren M."/>
            <person name="Johannesson H."/>
        </authorList>
    </citation>
    <scope>NUCLEOTIDE SEQUENCE [LARGE SCALE GENOMIC DNA]</scope>
    <source>
        <strain evidence="3">CBS 284.82</strain>
    </source>
</reference>
<feature type="compositionally biased region" description="Basic and acidic residues" evidence="1">
    <location>
        <begin position="70"/>
        <end position="84"/>
    </location>
</feature>
<organism evidence="2 3">
    <name type="scientific">Parachaetomium inaequale</name>
    <dbReference type="NCBI Taxonomy" id="2588326"/>
    <lineage>
        <taxon>Eukaryota</taxon>
        <taxon>Fungi</taxon>
        <taxon>Dikarya</taxon>
        <taxon>Ascomycota</taxon>
        <taxon>Pezizomycotina</taxon>
        <taxon>Sordariomycetes</taxon>
        <taxon>Sordariomycetidae</taxon>
        <taxon>Sordariales</taxon>
        <taxon>Chaetomiaceae</taxon>
        <taxon>Parachaetomium</taxon>
    </lineage>
</organism>